<feature type="region of interest" description="Disordered" evidence="3">
    <location>
        <begin position="615"/>
        <end position="671"/>
    </location>
</feature>
<feature type="compositionally biased region" description="Acidic residues" evidence="3">
    <location>
        <begin position="724"/>
        <end position="733"/>
    </location>
</feature>
<dbReference type="PANTHER" id="PTHR28616">
    <property type="entry name" value="COILED-COIL DOMAIN-CONTAINING PROTEIN 125"/>
    <property type="match status" value="1"/>
</dbReference>
<evidence type="ECO:0000313" key="5">
    <source>
        <dbReference type="EMBL" id="KAK1806869.1"/>
    </source>
</evidence>
<evidence type="ECO:0000313" key="6">
    <source>
        <dbReference type="Proteomes" id="UP001239994"/>
    </source>
</evidence>
<gene>
    <name evidence="5" type="ORF">P4O66_005356</name>
</gene>
<feature type="coiled-coil region" evidence="2">
    <location>
        <begin position="997"/>
        <end position="1024"/>
    </location>
</feature>
<feature type="compositionally biased region" description="Low complexity" evidence="3">
    <location>
        <begin position="631"/>
        <end position="655"/>
    </location>
</feature>
<dbReference type="Gene3D" id="3.40.50.300">
    <property type="entry name" value="P-loop containing nucleotide triphosphate hydrolases"/>
    <property type="match status" value="1"/>
</dbReference>
<evidence type="ECO:0000259" key="4">
    <source>
        <dbReference type="Pfam" id="PF10223"/>
    </source>
</evidence>
<feature type="region of interest" description="Disordered" evidence="3">
    <location>
        <begin position="372"/>
        <end position="392"/>
    </location>
</feature>
<comment type="similarity">
    <text evidence="1">Belongs to the menorin family.</text>
</comment>
<feature type="domain" description="Menorin-like" evidence="4">
    <location>
        <begin position="1458"/>
        <end position="1496"/>
    </location>
</feature>
<evidence type="ECO:0000256" key="2">
    <source>
        <dbReference type="SAM" id="Coils"/>
    </source>
</evidence>
<accession>A0AAD9E753</accession>
<protein>
    <recommendedName>
        <fullName evidence="4">Menorin-like domain-containing protein</fullName>
    </recommendedName>
</protein>
<keyword evidence="6" id="KW-1185">Reference proteome</keyword>
<keyword evidence="2" id="KW-0175">Coiled coil</keyword>
<dbReference type="SUPFAM" id="SSF52540">
    <property type="entry name" value="P-loop containing nucleoside triphosphate hydrolases"/>
    <property type="match status" value="1"/>
</dbReference>
<dbReference type="Pfam" id="PF10223">
    <property type="entry name" value="Menorin_N"/>
    <property type="match status" value="2"/>
</dbReference>
<dbReference type="GO" id="GO:0035024">
    <property type="term" value="P:negative regulation of Rho protein signal transduction"/>
    <property type="evidence" value="ECO:0007669"/>
    <property type="project" value="TreeGrafter"/>
</dbReference>
<reference evidence="5" key="1">
    <citation type="submission" date="2023-03" db="EMBL/GenBank/DDBJ databases">
        <title>Electrophorus voltai genome.</title>
        <authorList>
            <person name="Bian C."/>
        </authorList>
    </citation>
    <scope>NUCLEOTIDE SEQUENCE</scope>
    <source>
        <strain evidence="5">CB-2022</strain>
        <tissue evidence="5">Muscle</tissue>
    </source>
</reference>
<organism evidence="5 6">
    <name type="scientific">Electrophorus voltai</name>
    <dbReference type="NCBI Taxonomy" id="2609070"/>
    <lineage>
        <taxon>Eukaryota</taxon>
        <taxon>Metazoa</taxon>
        <taxon>Chordata</taxon>
        <taxon>Craniata</taxon>
        <taxon>Vertebrata</taxon>
        <taxon>Euteleostomi</taxon>
        <taxon>Actinopterygii</taxon>
        <taxon>Neopterygii</taxon>
        <taxon>Teleostei</taxon>
        <taxon>Ostariophysi</taxon>
        <taxon>Gymnotiformes</taxon>
        <taxon>Gymnotoidei</taxon>
        <taxon>Gymnotidae</taxon>
        <taxon>Electrophorus</taxon>
    </lineage>
</organism>
<feature type="region of interest" description="Disordered" evidence="3">
    <location>
        <begin position="712"/>
        <end position="780"/>
    </location>
</feature>
<dbReference type="EMBL" id="JAROKS010000001">
    <property type="protein sequence ID" value="KAK1806869.1"/>
    <property type="molecule type" value="Genomic_DNA"/>
</dbReference>
<dbReference type="InterPro" id="IPR034608">
    <property type="entry name" value="CCDC125"/>
</dbReference>
<dbReference type="FunFam" id="3.40.50.300:FF:001661">
    <property type="entry name" value="RAD17 checkpoint clamp loader component"/>
    <property type="match status" value="1"/>
</dbReference>
<proteinExistence type="inferred from homology"/>
<dbReference type="Pfam" id="PF03215">
    <property type="entry name" value="Rad17"/>
    <property type="match status" value="1"/>
</dbReference>
<feature type="region of interest" description="Disordered" evidence="3">
    <location>
        <begin position="21"/>
        <end position="74"/>
    </location>
</feature>
<dbReference type="InterPro" id="IPR027417">
    <property type="entry name" value="P-loop_NTPase"/>
</dbReference>
<feature type="compositionally biased region" description="Low complexity" evidence="3">
    <location>
        <begin position="372"/>
        <end position="382"/>
    </location>
</feature>
<dbReference type="Proteomes" id="UP001239994">
    <property type="component" value="Unassembled WGS sequence"/>
</dbReference>
<dbReference type="Gene3D" id="1.10.8.60">
    <property type="match status" value="1"/>
</dbReference>
<sequence>LNSWVEPSFGDLFGSSGLNSLPLAKAPLSGGNKSRTQPSGVDVGRKKPRKRKGALQAAKPVFPPRRQDSQEPQDEPWVQVYAPQLQAELAVHKKKVEEVEKWLRVHLDLNHANKMVAHQEVGGSVKGVAEMSPQGGAVLLLTGPSGCGKTATVHVLARDLGCQIQEWSNPVTTSEYRTDDSFRQTFDPDSRFNSFHWTSQTGAFQEFLLRANKYDRLPMRGDGQAQDRKLILVEDFPNQFYRQPGCLHDTLRRFARTGRRPLVFVVSDSLSGDSSSRLLFPKEVQEELGIRTISFNPIAPTSMMKVLSRIAAIEANKSAGRVSAPEKAVLEQLCAGSSGDIRSAINSLQFSSFAEHSLEKGAWASKKGKSAASAARVPARPKGGNRSTRSAEVLDDSPAIGGKDTSLFLFRALGKILYCKREAYEGCEVPKLPSHLSVHQRDRMIVDPELVVERSHMSGEFFSLYLHQNYPDFFSDMEDVARASEYLSDADFLTAEWSSRPTMSEYGSSVATRGLIYSNSARAQATSQSHVGFKPLHKPHWLHINKTYRENYLAAQSLFISFCLTPVSLMTELVPYLAQLSNPMRNQAQIAFIQDVGHLSLRRFPGRLKLEALGDKEPGGLDLDGESEDAGTQTTGQGTRTLSGDAAAASPPSSSQEPGADFPSSQPQPTTADALLDEEDILIEDSALLLDVVVVVVLLLLLFALLESMQGAREPATKLPAPPSEDDMTEGDLGDGMSSRPIPHPDGCHQTRTGKKRDLPDVLPQTRLSKRCSEGSSEPFSWTSCSAAYTASKQELETGAGNRDAESDAGDSSEVLQRRLHEVMEEVELLRTELEVTHRHLEGKHEALRILQGQAILDKATSHTKILLQKSEERTKALEKEVNALQWEITFNQVQFKNIEHAWTLKCERMCAESKALGQALEKRLQQLHELQMENTSLSQQCLELLGLLSPQERRDFQKTQPPCSKGREGSSLELAVYGACQCVPGAGNPCPCAKSAAASRRQVHQLQQELEEQTRRKEEAYVMVDAFRVAFEQQLRRGSEEVLRMAARDGRLPRQPLPQGGAVLARPMPNLSISPAARLRGKLGAVSVAQRLRRFLPSAREGKVQSDPMETLHLLLDLLHDKEEALAHQRKVSYMLARSSEDREKRTREPSQREARVRQQPKEDGADVCVCSEDGTAGCLALPASDGHGSVTTDIHLKEEKLFGRGEARYESSSSSATGSMRDQTLDYFLRKGAIHDRDAADINWYHAANSRDKINEAIKGPAQMIEADVLLRGRDPEEPIMAHPPHTDSDIMLKEWLRVVEDSHKGIKLDFKSLAAVAPSMVLLEEARARLKGPVWINADVLPGPGGRATPLDAQTFLQAVAQVAQEDVLSLGWTTGWSQDTDNPGYNWEMVQQMETVCRPLERPVTFPVRAALLPQSFPQFQWLLQQSDRWDSVLGWPVPFVYYCWVPWTVMRLGYTLTIWTGQDDVLNVEDLLPYRQHFHKSRIYYDLLDSQLSKFKTLPGYM</sequence>
<feature type="compositionally biased region" description="Basic and acidic residues" evidence="3">
    <location>
        <begin position="1140"/>
        <end position="1165"/>
    </location>
</feature>
<evidence type="ECO:0000256" key="3">
    <source>
        <dbReference type="SAM" id="MobiDB-lite"/>
    </source>
</evidence>
<evidence type="ECO:0000256" key="1">
    <source>
        <dbReference type="ARBA" id="ARBA00044953"/>
    </source>
</evidence>
<feature type="non-terminal residue" evidence="5">
    <location>
        <position position="1"/>
    </location>
</feature>
<feature type="region of interest" description="Disordered" evidence="3">
    <location>
        <begin position="1138"/>
        <end position="1165"/>
    </location>
</feature>
<name>A0AAD9E753_9TELE</name>
<dbReference type="GO" id="GO:2000146">
    <property type="term" value="P:negative regulation of cell motility"/>
    <property type="evidence" value="ECO:0007669"/>
    <property type="project" value="TreeGrafter"/>
</dbReference>
<dbReference type="InterPro" id="IPR019356">
    <property type="entry name" value="Menorin_dom"/>
</dbReference>
<feature type="domain" description="Menorin-like" evidence="4">
    <location>
        <begin position="1240"/>
        <end position="1433"/>
    </location>
</feature>
<dbReference type="PANTHER" id="PTHR28616:SF1">
    <property type="entry name" value="COILED-COIL DOMAIN-CONTAINING PROTEIN 125"/>
    <property type="match status" value="1"/>
</dbReference>
<comment type="caution">
    <text evidence="5">The sequence shown here is derived from an EMBL/GenBank/DDBJ whole genome shotgun (WGS) entry which is preliminary data.</text>
</comment>
<dbReference type="GO" id="GO:0005737">
    <property type="term" value="C:cytoplasm"/>
    <property type="evidence" value="ECO:0007669"/>
    <property type="project" value="TreeGrafter"/>
</dbReference>